<dbReference type="AlphaFoldDB" id="A0A9D2RUM5"/>
<proteinExistence type="predicted"/>
<gene>
    <name evidence="1" type="ORF">IAA06_00995</name>
</gene>
<name>A0A9D2RUM5_9FIRM</name>
<organism evidence="1 2">
    <name type="scientific">Candidatus Blautia faecavium</name>
    <dbReference type="NCBI Taxonomy" id="2838487"/>
    <lineage>
        <taxon>Bacteria</taxon>
        <taxon>Bacillati</taxon>
        <taxon>Bacillota</taxon>
        <taxon>Clostridia</taxon>
        <taxon>Lachnospirales</taxon>
        <taxon>Lachnospiraceae</taxon>
        <taxon>Blautia</taxon>
    </lineage>
</organism>
<accession>A0A9D2RUM5</accession>
<evidence type="ECO:0000313" key="2">
    <source>
        <dbReference type="Proteomes" id="UP000823842"/>
    </source>
</evidence>
<protein>
    <submittedName>
        <fullName evidence="1">Uncharacterized protein</fullName>
    </submittedName>
</protein>
<dbReference type="Proteomes" id="UP000823842">
    <property type="component" value="Unassembled WGS sequence"/>
</dbReference>
<reference evidence="1" key="2">
    <citation type="submission" date="2021-04" db="EMBL/GenBank/DDBJ databases">
        <authorList>
            <person name="Gilroy R."/>
        </authorList>
    </citation>
    <scope>NUCLEOTIDE SEQUENCE</scope>
    <source>
        <strain evidence="1">ChiSjej1B19-5720</strain>
    </source>
</reference>
<dbReference type="EMBL" id="DWYZ01000026">
    <property type="protein sequence ID" value="HJB27358.1"/>
    <property type="molecule type" value="Genomic_DNA"/>
</dbReference>
<comment type="caution">
    <text evidence="1">The sequence shown here is derived from an EMBL/GenBank/DDBJ whole genome shotgun (WGS) entry which is preliminary data.</text>
</comment>
<reference evidence="1" key="1">
    <citation type="journal article" date="2021" name="PeerJ">
        <title>Extensive microbial diversity within the chicken gut microbiome revealed by metagenomics and culture.</title>
        <authorList>
            <person name="Gilroy R."/>
            <person name="Ravi A."/>
            <person name="Getino M."/>
            <person name="Pursley I."/>
            <person name="Horton D.L."/>
            <person name="Alikhan N.F."/>
            <person name="Baker D."/>
            <person name="Gharbi K."/>
            <person name="Hall N."/>
            <person name="Watson M."/>
            <person name="Adriaenssens E.M."/>
            <person name="Foster-Nyarko E."/>
            <person name="Jarju S."/>
            <person name="Secka A."/>
            <person name="Antonio M."/>
            <person name="Oren A."/>
            <person name="Chaudhuri R.R."/>
            <person name="La Ragione R."/>
            <person name="Hildebrand F."/>
            <person name="Pallen M.J."/>
        </authorList>
    </citation>
    <scope>NUCLEOTIDE SEQUENCE</scope>
    <source>
        <strain evidence="1">ChiSjej1B19-5720</strain>
    </source>
</reference>
<sequence>MKKLKRWLAGLFAGVMLAGIFAVPCRAETGRRVVNPDVVSLSQGREYTNLDATGDGKADSLFLESSRRQGLFSQGRRYLEIFINGRRAFRLGDPYYRGDVTARYEVKLCTVSRSDILFFIRTVSETDHYNFCRLYRYGNGSLQEVLDLKNTYKNIFHYRESIDVVRAGNGRIRFLWYGQMGVTGALNWTVDYVKAGGMLKRPRRTCPVLPEEERKVWTASRGFRVYETAKLTRENFRVLTGEKVKITNVYNDTKRFYVRVVNQKGQAGWVPCPNDYSPYFKEAVYVG</sequence>
<evidence type="ECO:0000313" key="1">
    <source>
        <dbReference type="EMBL" id="HJB27358.1"/>
    </source>
</evidence>